<dbReference type="InterPro" id="IPR029190">
    <property type="entry name" value="Rrp14/SURF6_C"/>
</dbReference>
<evidence type="ECO:0000256" key="2">
    <source>
        <dbReference type="ARBA" id="ARBA00005904"/>
    </source>
</evidence>
<dbReference type="EMBL" id="VIIS01000821">
    <property type="protein sequence ID" value="KAF0304707.1"/>
    <property type="molecule type" value="Genomic_DNA"/>
</dbReference>
<dbReference type="Proteomes" id="UP000440578">
    <property type="component" value="Unassembled WGS sequence"/>
</dbReference>
<evidence type="ECO:0000256" key="4">
    <source>
        <dbReference type="SAM" id="MobiDB-lite"/>
    </source>
</evidence>
<comment type="caution">
    <text evidence="6">The sequence shown here is derived from an EMBL/GenBank/DDBJ whole genome shotgun (WGS) entry which is preliminary data.</text>
</comment>
<dbReference type="AlphaFoldDB" id="A0A6A4WA86"/>
<reference evidence="6 7" key="1">
    <citation type="submission" date="2019-07" db="EMBL/GenBank/DDBJ databases">
        <title>Draft genome assembly of a fouling barnacle, Amphibalanus amphitrite (Darwin, 1854): The first reference genome for Thecostraca.</title>
        <authorList>
            <person name="Kim W."/>
        </authorList>
    </citation>
    <scope>NUCLEOTIDE SEQUENCE [LARGE SCALE GENOMIC DNA]</scope>
    <source>
        <strain evidence="6">SNU_AA5</strain>
        <tissue evidence="6">Soma without cirri and trophi</tissue>
    </source>
</reference>
<comment type="similarity">
    <text evidence="2">Belongs to the SURF6 family.</text>
</comment>
<evidence type="ECO:0000313" key="6">
    <source>
        <dbReference type="EMBL" id="KAF0304707.1"/>
    </source>
</evidence>
<feature type="compositionally biased region" description="Basic residues" evidence="4">
    <location>
        <begin position="139"/>
        <end position="154"/>
    </location>
</feature>
<feature type="compositionally biased region" description="Acidic residues" evidence="4">
    <location>
        <begin position="46"/>
        <end position="55"/>
    </location>
</feature>
<feature type="compositionally biased region" description="Basic and acidic residues" evidence="4">
    <location>
        <begin position="155"/>
        <end position="173"/>
    </location>
</feature>
<proteinExistence type="inferred from homology"/>
<feature type="region of interest" description="Disordered" evidence="4">
    <location>
        <begin position="1"/>
        <end position="20"/>
    </location>
</feature>
<dbReference type="Pfam" id="PF04935">
    <property type="entry name" value="SURF6"/>
    <property type="match status" value="1"/>
</dbReference>
<dbReference type="PANTHER" id="PTHR14369">
    <property type="entry name" value="SURFEIT LOCUS PROTEIN 6"/>
    <property type="match status" value="1"/>
</dbReference>
<organism evidence="6 7">
    <name type="scientific">Amphibalanus amphitrite</name>
    <name type="common">Striped barnacle</name>
    <name type="synonym">Balanus amphitrite</name>
    <dbReference type="NCBI Taxonomy" id="1232801"/>
    <lineage>
        <taxon>Eukaryota</taxon>
        <taxon>Metazoa</taxon>
        <taxon>Ecdysozoa</taxon>
        <taxon>Arthropoda</taxon>
        <taxon>Crustacea</taxon>
        <taxon>Multicrustacea</taxon>
        <taxon>Cirripedia</taxon>
        <taxon>Thoracica</taxon>
        <taxon>Thoracicalcarea</taxon>
        <taxon>Balanomorpha</taxon>
        <taxon>Balanoidea</taxon>
        <taxon>Balanidae</taxon>
        <taxon>Amphibalaninae</taxon>
        <taxon>Amphibalanus</taxon>
    </lineage>
</organism>
<dbReference type="GO" id="GO:0042274">
    <property type="term" value="P:ribosomal small subunit biogenesis"/>
    <property type="evidence" value="ECO:0007669"/>
    <property type="project" value="TreeGrafter"/>
</dbReference>
<dbReference type="OrthoDB" id="6380126at2759"/>
<feature type="region of interest" description="Disordered" evidence="4">
    <location>
        <begin position="76"/>
        <end position="204"/>
    </location>
</feature>
<accession>A0A6A4WA86</accession>
<dbReference type="EMBL" id="VIIS01000821">
    <property type="protein sequence ID" value="KAF0304706.1"/>
    <property type="molecule type" value="Genomic_DNA"/>
</dbReference>
<evidence type="ECO:0000256" key="3">
    <source>
        <dbReference type="ARBA" id="ARBA00023242"/>
    </source>
</evidence>
<dbReference type="GO" id="GO:0042273">
    <property type="term" value="P:ribosomal large subunit biogenesis"/>
    <property type="evidence" value="ECO:0007669"/>
    <property type="project" value="TreeGrafter"/>
</dbReference>
<dbReference type="GO" id="GO:0005730">
    <property type="term" value="C:nucleolus"/>
    <property type="evidence" value="ECO:0007669"/>
    <property type="project" value="TreeGrafter"/>
</dbReference>
<name>A0A6A4WA86_AMPAM</name>
<protein>
    <submittedName>
        <fullName evidence="6">Surfeit locus protein 6</fullName>
    </submittedName>
</protein>
<keyword evidence="7" id="KW-1185">Reference proteome</keyword>
<dbReference type="InterPro" id="IPR007019">
    <property type="entry name" value="SURF6"/>
</dbReference>
<dbReference type="GO" id="GO:0003677">
    <property type="term" value="F:DNA binding"/>
    <property type="evidence" value="ECO:0007669"/>
    <property type="project" value="TreeGrafter"/>
</dbReference>
<feature type="compositionally biased region" description="Basic residues" evidence="4">
    <location>
        <begin position="185"/>
        <end position="204"/>
    </location>
</feature>
<comment type="subcellular location">
    <subcellularLocation>
        <location evidence="1">Nucleus</location>
    </subcellularLocation>
</comment>
<feature type="domain" description="Ribosomal RNA-processing protein 14/surfeit locus protein 6 C-terminal" evidence="5">
    <location>
        <begin position="71"/>
        <end position="189"/>
    </location>
</feature>
<feature type="compositionally biased region" description="Basic and acidic residues" evidence="4">
    <location>
        <begin position="94"/>
        <end position="138"/>
    </location>
</feature>
<gene>
    <name evidence="6" type="primary">Surf6_1</name>
    <name evidence="6" type="ORF">FJT64_023557</name>
</gene>
<dbReference type="GO" id="GO:0003723">
    <property type="term" value="F:RNA binding"/>
    <property type="evidence" value="ECO:0007669"/>
    <property type="project" value="TreeGrafter"/>
</dbReference>
<evidence type="ECO:0000259" key="5">
    <source>
        <dbReference type="Pfam" id="PF04935"/>
    </source>
</evidence>
<keyword evidence="3" id="KW-0539">Nucleus</keyword>
<sequence length="204" mass="23960">MKKKAKATEESISRSEEMELVQDDHDFICRVLSYLPAELKQGYGSDDSEESEAENDLPNTREERQAVLREKLHAKLQTLRAESPEKPKAKKASLKAELHKAREKQQKKQKGSGEAEKEAWETAMKKATGEKIRDDPKLIKKTMRRQQQKKKQSKKKWDERVQNEKKKKEERQNKRLGNIQERRDQKKKKIVNKLKKKGRILPGF</sequence>
<feature type="region of interest" description="Disordered" evidence="4">
    <location>
        <begin position="41"/>
        <end position="63"/>
    </location>
</feature>
<evidence type="ECO:0000256" key="1">
    <source>
        <dbReference type="ARBA" id="ARBA00004123"/>
    </source>
</evidence>
<dbReference type="PANTHER" id="PTHR14369:SF0">
    <property type="entry name" value="SURFEIT LOCUS PROTEIN 6"/>
    <property type="match status" value="1"/>
</dbReference>
<evidence type="ECO:0000313" key="7">
    <source>
        <dbReference type="Proteomes" id="UP000440578"/>
    </source>
</evidence>